<dbReference type="AlphaFoldDB" id="A0A7G9YY96"/>
<reference evidence="2" key="1">
    <citation type="submission" date="2020-06" db="EMBL/GenBank/DDBJ databases">
        <title>Unique genomic features of the anaerobic methanotrophic archaea.</title>
        <authorList>
            <person name="Chadwick G.L."/>
            <person name="Skennerton C.T."/>
            <person name="Laso-Perez R."/>
            <person name="Leu A.O."/>
            <person name="Speth D.R."/>
            <person name="Yu H."/>
            <person name="Morgan-Lang C."/>
            <person name="Hatzenpichler R."/>
            <person name="Goudeau D."/>
            <person name="Malmstrom R."/>
            <person name="Brazelton W.J."/>
            <person name="Woyke T."/>
            <person name="Hallam S.J."/>
            <person name="Tyson G.W."/>
            <person name="Wegener G."/>
            <person name="Boetius A."/>
            <person name="Orphan V."/>
        </authorList>
    </citation>
    <scope>NUCLEOTIDE SEQUENCE</scope>
</reference>
<gene>
    <name evidence="2" type="ORF">FLHAOPAA_00010</name>
</gene>
<keyword evidence="1" id="KW-1133">Transmembrane helix</keyword>
<name>A0A7G9YY96_9EURY</name>
<organism evidence="2">
    <name type="scientific">Candidatus Methanophagaceae archaeon ANME-1 ERB6</name>
    <dbReference type="NCBI Taxonomy" id="2759912"/>
    <lineage>
        <taxon>Archaea</taxon>
        <taxon>Methanobacteriati</taxon>
        <taxon>Methanobacteriota</taxon>
        <taxon>Stenosarchaea group</taxon>
        <taxon>Methanomicrobia</taxon>
        <taxon>Candidatus Methanophagales</taxon>
        <taxon>Candidatus Methanophagaceae</taxon>
    </lineage>
</organism>
<evidence type="ECO:0000313" key="2">
    <source>
        <dbReference type="EMBL" id="QNO52980.1"/>
    </source>
</evidence>
<feature type="transmembrane region" description="Helical" evidence="1">
    <location>
        <begin position="780"/>
        <end position="804"/>
    </location>
</feature>
<dbReference type="EMBL" id="MT631527">
    <property type="protein sequence ID" value="QNO52980.1"/>
    <property type="molecule type" value="Genomic_DNA"/>
</dbReference>
<keyword evidence="1" id="KW-0812">Transmembrane</keyword>
<keyword evidence="1" id="KW-0472">Membrane</keyword>
<protein>
    <submittedName>
        <fullName evidence="2">Uncharacterized protein</fullName>
    </submittedName>
</protein>
<sequence>MTRGWGKRLLFKIAIGVVVLFALLICMQTTNASEMLGIDVTSPSAVCFTFGPSTQNTKHSSFTITNTAKNTTLKVYDILYSPPSGITITLTPPEKNFELYGDAHRNIDLRIEVDPSKALEKEHICPITIKSNAEETEKTVYLSVIIKYNAKIVVSGLPVDFGTVSSKKYKVVSEPITISEEYGYKPLESVTISPAYGNENTWVHVGSYPSQISNPVDVTFTLTPGPPDYERHDNKYTWKFIIKSSNADPVTITVKARIMRPPKLGSLHDEELEIKFDKPKGTVSKYDRYIDVPVRNLGDEPMHFSSSVSESPGGGITIRIDRSPGVVSKRGSENIKVHIIAPYDTPEGTYQGKLFIDTVEDKDGYVKITIVIKWPVDFIISSTSIYFTPSPPFIDFGTIELKEREYEKKSANITLTEFYLYKPVRNLRFSKSGEYGKWLKEETDFSEIPPGESRNITLKIEPGLEAVPKSYSWKYDISAREIGAKRIDVIAKIVPMNIPEMIEYLNSFRESILYKSYPTSEVIISNGVEMLEAVEESEIDADDWKKLPVLMKGTLSLLSSLNDGITFSEEENYGKAVENLVSASVSTSTIGSNSELNNWDISRYAKDISTGADKTTEEVLINEAKKLELRGWNIKKAVEHAMALDDISGLKKEENVLNSSLSYQHAATIYSLLNDKEKRLECVYEESLLVDKHEELVSDATALRIKAENKISNSKENDLIRIGDIYLLLNPYKYDTFSESYGSAEKYLEDALKNYKVAGVSLMSEDTEKKLKEVKSEWRYILSMFFLACILYGAAFIYTINRVIMGTVAYMRDMYEREVGDIIVK</sequence>
<evidence type="ECO:0000256" key="1">
    <source>
        <dbReference type="SAM" id="Phobius"/>
    </source>
</evidence>
<accession>A0A7G9YY96</accession>
<proteinExistence type="predicted"/>